<evidence type="ECO:0000313" key="2">
    <source>
        <dbReference type="EMBL" id="CUO11671.1"/>
    </source>
</evidence>
<dbReference type="STRING" id="39482.ERS852491_01328"/>
<dbReference type="EMBL" id="CYZU01000009">
    <property type="protein sequence ID" value="CUO11671.1"/>
    <property type="molecule type" value="Genomic_DNA"/>
</dbReference>
<accession>A0A174CDR0</accession>
<dbReference type="AlphaFoldDB" id="A0A174CDR0"/>
<dbReference type="RefSeq" id="WP_055152089.1">
    <property type="nucleotide sequence ID" value="NZ_CYZU01000009.1"/>
</dbReference>
<sequence>MLKLVSNGGAVINTDDFYIVQKASGIDELIFNISVHDENYPKIIEEAVVEYEQPYLVKAIDAGMQMAKVKCQLNLDELKADMNPNYTNNNAALYETISGVLPSGWTFFDHSFSEAEQTIEGGYTAFDIIMECMDAYKVVFRFDVKRKRISSYHLDNFEPLGAFASGDLNLREINYKGKSTSFYTRLYAYGKKGLSFEDINNGKPYVENFQYSDKVVCAYWQDDRYEEKKDLLDDAKERLKTASIPERSYECTVVDLAKTNPDMYSFQDFSLFSVIKLIDEIKNISINYQVVEYWEYPFYPEKNVVTLSSTAPKVQESVKDIKNEITNPNSGFWSVMNNAISSATDWITGVNGGYVIFHKDENDVPYEILIMDTPEIEKAKNVWRWNQNGFGHSLNGYNGPYDLAMTMDGSIVANFITAGTMLADRIKGGTLELGGKENGNGVLQMVGTDGKQIGKWDKDGIEITKGSLSGTSITLGGENDQNGKARLMDSAGNEIVRLDKNGVYAKGKYVCASDKYGRSIEISEGAFNIRAKDGSFAGRIFAISNSWVRIEAGENVSVLMLGDLGCFRINAKTLEVDGALGKTGRAEFSDGTYLDFHCGILSGGNTKEGAF</sequence>
<organism evidence="2 3">
    <name type="scientific">Faecalicatena contorta</name>
    <dbReference type="NCBI Taxonomy" id="39482"/>
    <lineage>
        <taxon>Bacteria</taxon>
        <taxon>Bacillati</taxon>
        <taxon>Bacillota</taxon>
        <taxon>Clostridia</taxon>
        <taxon>Lachnospirales</taxon>
        <taxon>Lachnospiraceae</taxon>
        <taxon>Faecalicatena</taxon>
    </lineage>
</organism>
<dbReference type="Proteomes" id="UP000095544">
    <property type="component" value="Unassembled WGS sequence"/>
</dbReference>
<gene>
    <name evidence="2" type="ORF">ERS852491_01328</name>
</gene>
<dbReference type="OrthoDB" id="5090100at2"/>
<dbReference type="InterPro" id="IPR010572">
    <property type="entry name" value="Tail_dom"/>
</dbReference>
<dbReference type="NCBIfam" id="TIGR01665">
    <property type="entry name" value="put_anti_recept"/>
    <property type="match status" value="1"/>
</dbReference>
<feature type="domain" description="Tail spike" evidence="1">
    <location>
        <begin position="95"/>
        <end position="318"/>
    </location>
</feature>
<protein>
    <submittedName>
        <fullName evidence="2">Phage minor structural protein, N-terminal region</fullName>
    </submittedName>
</protein>
<name>A0A174CDR0_9FIRM</name>
<dbReference type="Pfam" id="PF06605">
    <property type="entry name" value="Prophage_tail"/>
    <property type="match status" value="1"/>
</dbReference>
<evidence type="ECO:0000259" key="1">
    <source>
        <dbReference type="Pfam" id="PF06605"/>
    </source>
</evidence>
<proteinExistence type="predicted"/>
<evidence type="ECO:0000313" key="3">
    <source>
        <dbReference type="Proteomes" id="UP000095544"/>
    </source>
</evidence>
<dbReference type="InterPro" id="IPR007119">
    <property type="entry name" value="Phage_tail_spike_N"/>
</dbReference>
<reference evidence="2 3" key="1">
    <citation type="submission" date="2015-09" db="EMBL/GenBank/DDBJ databases">
        <authorList>
            <consortium name="Pathogen Informatics"/>
        </authorList>
    </citation>
    <scope>NUCLEOTIDE SEQUENCE [LARGE SCALE GENOMIC DNA]</scope>
    <source>
        <strain evidence="2 3">2789STDY5834876</strain>
    </source>
</reference>